<reference evidence="3 4" key="1">
    <citation type="journal article" date="2015" name="Genome Biol. Evol.">
        <title>The genome of winter moth (Operophtera brumata) provides a genomic perspective on sexual dimorphism and phenology.</title>
        <authorList>
            <person name="Derks M.F."/>
            <person name="Smit S."/>
            <person name="Salis L."/>
            <person name="Schijlen E."/>
            <person name="Bossers A."/>
            <person name="Mateman C."/>
            <person name="Pijl A.S."/>
            <person name="de Ridder D."/>
            <person name="Groenen M.A."/>
            <person name="Visser M.E."/>
            <person name="Megens H.J."/>
        </authorList>
    </citation>
    <scope>NUCLEOTIDE SEQUENCE [LARGE SCALE GENOMIC DNA]</scope>
    <source>
        <strain evidence="3">WM2013NL</strain>
        <tissue evidence="3">Head and thorax</tissue>
    </source>
</reference>
<dbReference type="EMBL" id="JTDY01015624">
    <property type="protein sequence ID" value="KOB51940.1"/>
    <property type="molecule type" value="Genomic_DNA"/>
</dbReference>
<evidence type="ECO:0000256" key="2">
    <source>
        <dbReference type="ARBA" id="ARBA00022803"/>
    </source>
</evidence>
<feature type="non-terminal residue" evidence="3">
    <location>
        <position position="92"/>
    </location>
</feature>
<dbReference type="PANTHER" id="PTHR22767">
    <property type="entry name" value="N-TERMINAL ACETYLTRANSFERASE-RELATED"/>
    <property type="match status" value="1"/>
</dbReference>
<dbReference type="Proteomes" id="UP000037510">
    <property type="component" value="Unassembled WGS sequence"/>
</dbReference>
<gene>
    <name evidence="3" type="ORF">OBRU01_26843</name>
</gene>
<dbReference type="STRING" id="104452.A0A0L7K258"/>
<evidence type="ECO:0000313" key="3">
    <source>
        <dbReference type="EMBL" id="KOB51940.1"/>
    </source>
</evidence>
<accession>A0A0L7K258</accession>
<dbReference type="Gene3D" id="1.25.40.1040">
    <property type="match status" value="1"/>
</dbReference>
<dbReference type="PANTHER" id="PTHR22767:SF2">
    <property type="entry name" value="N(ALPHA)-ACETYLTRANSFERASE 15_16, ISOFORM A"/>
    <property type="match status" value="1"/>
</dbReference>
<keyword evidence="2" id="KW-0802">TPR repeat</keyword>
<dbReference type="InterPro" id="IPR021183">
    <property type="entry name" value="NatA_aux_su"/>
</dbReference>
<proteinExistence type="predicted"/>
<keyword evidence="1" id="KW-0677">Repeat</keyword>
<comment type="caution">
    <text evidence="3">The sequence shown here is derived from an EMBL/GenBank/DDBJ whole genome shotgun (WGS) entry which is preliminary data.</text>
</comment>
<dbReference type="AlphaFoldDB" id="A0A0L7K258"/>
<keyword evidence="4" id="KW-1185">Reference proteome</keyword>
<dbReference type="GO" id="GO:0031415">
    <property type="term" value="C:NatA complex"/>
    <property type="evidence" value="ECO:0007669"/>
    <property type="project" value="TreeGrafter"/>
</dbReference>
<protein>
    <submittedName>
        <fullName evidence="3">NMDA receptor-regulated protein 1</fullName>
    </submittedName>
</protein>
<organism evidence="3 4">
    <name type="scientific">Operophtera brumata</name>
    <name type="common">Winter moth</name>
    <name type="synonym">Phalaena brumata</name>
    <dbReference type="NCBI Taxonomy" id="104452"/>
    <lineage>
        <taxon>Eukaryota</taxon>
        <taxon>Metazoa</taxon>
        <taxon>Ecdysozoa</taxon>
        <taxon>Arthropoda</taxon>
        <taxon>Hexapoda</taxon>
        <taxon>Insecta</taxon>
        <taxon>Pterygota</taxon>
        <taxon>Neoptera</taxon>
        <taxon>Endopterygota</taxon>
        <taxon>Lepidoptera</taxon>
        <taxon>Glossata</taxon>
        <taxon>Ditrysia</taxon>
        <taxon>Geometroidea</taxon>
        <taxon>Geometridae</taxon>
        <taxon>Larentiinae</taxon>
        <taxon>Operophtera</taxon>
    </lineage>
</organism>
<evidence type="ECO:0000313" key="4">
    <source>
        <dbReference type="Proteomes" id="UP000037510"/>
    </source>
</evidence>
<evidence type="ECO:0000256" key="1">
    <source>
        <dbReference type="ARBA" id="ARBA00022737"/>
    </source>
</evidence>
<keyword evidence="3" id="KW-0675">Receptor</keyword>
<sequence>MFQKLVDEYLRQGLHKGIPPLFVDLRADIIENLIIQYMENLPKNGAFSSDPSEEKQPASALLWVFYYAAQHFDHKGQTDKALFYIDAAIEHT</sequence>
<dbReference type="Pfam" id="PF12569">
    <property type="entry name" value="NatA_aux_su"/>
    <property type="match status" value="1"/>
</dbReference>
<name>A0A0L7K258_OPEBR</name>